<proteinExistence type="predicted"/>
<dbReference type="Proteomes" id="UP000324767">
    <property type="component" value="Unassembled WGS sequence"/>
</dbReference>
<dbReference type="EMBL" id="VXIT01000019">
    <property type="protein sequence ID" value="KAA6407246.1"/>
    <property type="molecule type" value="Genomic_DNA"/>
</dbReference>
<accession>A0A5M8PE31</accession>
<evidence type="ECO:0000313" key="1">
    <source>
        <dbReference type="EMBL" id="KAA6407246.1"/>
    </source>
</evidence>
<gene>
    <name evidence="1" type="ORF">FRX48_09048</name>
</gene>
<dbReference type="AlphaFoldDB" id="A0A5M8PE31"/>
<name>A0A5M8PE31_9LECA</name>
<sequence length="130" mass="13874">MATIICSETTTTHSCGHHSIQTVHRCDRDNCVYMAHPRESSTELCDVCQCLNRLNQGGFNRFNPGAYDVLRQQVLTHRAATKHIAANPGTSAADSGLARRFAGGDRATGIGCHWGGDFAGEGFGLVGLIG</sequence>
<comment type="caution">
    <text evidence="1">The sequence shown here is derived from an EMBL/GenBank/DDBJ whole genome shotgun (WGS) entry which is preliminary data.</text>
</comment>
<protein>
    <submittedName>
        <fullName evidence="1">Uncharacterized protein</fullName>
    </submittedName>
</protein>
<reference evidence="1 2" key="1">
    <citation type="submission" date="2019-09" db="EMBL/GenBank/DDBJ databases">
        <title>The hologenome of the rock-dwelling lichen Lasallia pustulata.</title>
        <authorList>
            <person name="Greshake Tzovaras B."/>
            <person name="Segers F."/>
            <person name="Bicker A."/>
            <person name="Dal Grande F."/>
            <person name="Otte J."/>
            <person name="Hankeln T."/>
            <person name="Schmitt I."/>
            <person name="Ebersberger I."/>
        </authorList>
    </citation>
    <scope>NUCLEOTIDE SEQUENCE [LARGE SCALE GENOMIC DNA]</scope>
    <source>
        <strain evidence="1">A1-1</strain>
    </source>
</reference>
<organism evidence="1 2">
    <name type="scientific">Lasallia pustulata</name>
    <dbReference type="NCBI Taxonomy" id="136370"/>
    <lineage>
        <taxon>Eukaryota</taxon>
        <taxon>Fungi</taxon>
        <taxon>Dikarya</taxon>
        <taxon>Ascomycota</taxon>
        <taxon>Pezizomycotina</taxon>
        <taxon>Lecanoromycetes</taxon>
        <taxon>OSLEUM clade</taxon>
        <taxon>Umbilicariomycetidae</taxon>
        <taxon>Umbilicariales</taxon>
        <taxon>Umbilicariaceae</taxon>
        <taxon>Lasallia</taxon>
    </lineage>
</organism>
<evidence type="ECO:0000313" key="2">
    <source>
        <dbReference type="Proteomes" id="UP000324767"/>
    </source>
</evidence>